<keyword evidence="3" id="KW-1185">Reference proteome</keyword>
<proteinExistence type="predicted"/>
<evidence type="ECO:0000313" key="2">
    <source>
        <dbReference type="EMBL" id="QOY36429.1"/>
    </source>
</evidence>
<name>A0A7S7L8I7_9BACI</name>
<reference evidence="2 3" key="2">
    <citation type="journal article" date="2019" name="Int. J. Syst. Evol. Microbiol.">
        <title>Anaerobacillus isosaccharinicus sp. nov., an alkaliphilic bacterium which degrades isosaccharinic acid.</title>
        <authorList>
            <person name="Bassil N.M."/>
            <person name="Lloyd J.R."/>
        </authorList>
    </citation>
    <scope>NUCLEOTIDE SEQUENCE [LARGE SCALE GENOMIC DNA]</scope>
    <source>
        <strain evidence="2 3">NB2006</strain>
    </source>
</reference>
<evidence type="ECO:0000259" key="1">
    <source>
        <dbReference type="Pfam" id="PF10057"/>
    </source>
</evidence>
<evidence type="ECO:0000313" key="3">
    <source>
        <dbReference type="Proteomes" id="UP000180175"/>
    </source>
</evidence>
<organism evidence="2 3">
    <name type="scientific">Anaerobacillus isosaccharinicus</name>
    <dbReference type="NCBI Taxonomy" id="1532552"/>
    <lineage>
        <taxon>Bacteria</taxon>
        <taxon>Bacillati</taxon>
        <taxon>Bacillota</taxon>
        <taxon>Bacilli</taxon>
        <taxon>Bacillales</taxon>
        <taxon>Bacillaceae</taxon>
        <taxon>Anaerobacillus</taxon>
    </lineage>
</organism>
<dbReference type="Proteomes" id="UP000180175">
    <property type="component" value="Chromosome"/>
</dbReference>
<sequence>MNSDMQSAQKEISSFTGSLLRENFGKGPESVFVQMAGKYLTIYIRNFLSPIEKVLQQQDQDLIIDEMRQKLMYALIHDIRAFINAVTGVQIEHIYYDWNMTNRSGMIFAIGNEIFYDTVVVDNYHGKEEVEQKISTLSKEAEKTPEKITSFQMNSRTIAVIRTGILVRIEKEIIRYGKETLLKVIKRSLEKGYLHNSTNFEAILDKKVHDIFVDWDFELDESTIVIITEA</sequence>
<gene>
    <name evidence="2" type="ORF">AWH56_001670</name>
</gene>
<feature type="domain" description="Na+-translocating membrane potential-generating system MpsC" evidence="1">
    <location>
        <begin position="8"/>
        <end position="108"/>
    </location>
</feature>
<reference evidence="2 3" key="1">
    <citation type="journal article" date="2017" name="Genome Announc.">
        <title>Draft Genome Sequences of Four Alkaliphilic Bacteria Belonging to the Anaerobacillus Genus.</title>
        <authorList>
            <person name="Bassil N.M."/>
            <person name="Lloyd J.R."/>
        </authorList>
    </citation>
    <scope>NUCLEOTIDE SEQUENCE [LARGE SCALE GENOMIC DNA]</scope>
    <source>
        <strain evidence="2 3">NB2006</strain>
    </source>
</reference>
<dbReference type="RefSeq" id="WP_182080613.1">
    <property type="nucleotide sequence ID" value="NZ_CP063356.2"/>
</dbReference>
<dbReference type="KEGG" id="aia:AWH56_001670"/>
<accession>A0A7S7L8I7</accession>
<dbReference type="InterPro" id="IPR018745">
    <property type="entry name" value="MpsC"/>
</dbReference>
<dbReference type="Pfam" id="PF10057">
    <property type="entry name" value="MpsC"/>
    <property type="match status" value="2"/>
</dbReference>
<feature type="domain" description="Na+-translocating membrane potential-generating system MpsC" evidence="1">
    <location>
        <begin position="128"/>
        <end position="228"/>
    </location>
</feature>
<protein>
    <submittedName>
        <fullName evidence="2">Na-translocating system protein MpsC family protein</fullName>
    </submittedName>
</protein>
<dbReference type="AlphaFoldDB" id="A0A7S7L8I7"/>
<dbReference type="EMBL" id="CP063356">
    <property type="protein sequence ID" value="QOY36429.1"/>
    <property type="molecule type" value="Genomic_DNA"/>
</dbReference>